<evidence type="ECO:0000256" key="6">
    <source>
        <dbReference type="ARBA" id="ARBA00023242"/>
    </source>
</evidence>
<sequence>MGSVSPNTPNIGISTNTTTNTTTTTTTTNNNNIPNNLNSILNPTSSSQNLSSLNNIITPLSNINTTTTTTTNTSTPPRKRSKVSRACDECRRKKIRCNAIFDINSNSILKICTNCDKNNDNCTFTRIPLKRGPSKGYNKRLSDDDILDNINNDSTQIVIRRRSNSQKISKSISINNNDTIDNINTNTNTNNNVTLPPLNSLSIPNQNQSPLQSQSQSQSPQQQSQSQQKLPQHDMFWKVPTSMPTFNPNLLSHDRKNSVDSTNSSYSNSSFNSYSNKNLLFNANNKSGSSFNGIENSDSEDDFTNNSNNLNNNNSRFSRVNYQIPTNLVNSNNSPRVSFDNDRERSSISSILSNNSSILPKINLPNRNNNKNIIINMNEINNLLDNYYNTLYQEYPLLPSIEIMKNSISKLIDNPDYNKMLELLINSLNSFNIKTIILNNNLQKFEISIITQNIFKLFETITSLYNERSILIKSDECKIVFTSILTLLNYAIVLSGTDYSLGFGIAFSFFKDWGIFKENYESESFINLIQLVIIDNLHTLYFGVPRSSTIGLAIDSSFIEIILNKTKLKLNYSNNLEIEWISIGLYLITLNNDLQQLDSIEKLELIKITGTKYKFMSIIKLYYELFIYFKKLENEFQTITNNNSKTSNSSLDENLKIFIYNIEIDLLKIIKKITNLIDEQLDDLELCKSNVLIAIILIKCYRISKINEILIKSIINLNNILEPSLNNSINRSRSNSTNSSIDSTIWNNITNSINNLADSTFTNNLSNFNSRLLKLNENIDLNLKRCLNIKHIHDHCNELLMKLQLMNNIEIIIPRTNNNKKSIEYSIVIHNWIRLTNAYFTGEITREGINGWCYI</sequence>
<dbReference type="CDD" id="cd00067">
    <property type="entry name" value="GAL4"/>
    <property type="match status" value="1"/>
</dbReference>
<dbReference type="GO" id="GO:0008270">
    <property type="term" value="F:zinc ion binding"/>
    <property type="evidence" value="ECO:0007669"/>
    <property type="project" value="InterPro"/>
</dbReference>
<feature type="compositionally biased region" description="Polar residues" evidence="7">
    <location>
        <begin position="193"/>
        <end position="203"/>
    </location>
</feature>
<keyword evidence="10" id="KW-1185">Reference proteome</keyword>
<dbReference type="InterPro" id="IPR050797">
    <property type="entry name" value="Carb_Metab_Trans_Reg"/>
</dbReference>
<feature type="compositionally biased region" description="Low complexity" evidence="7">
    <location>
        <begin position="259"/>
        <end position="270"/>
    </location>
</feature>
<dbReference type="Pfam" id="PF00172">
    <property type="entry name" value="Zn_clus"/>
    <property type="match status" value="1"/>
</dbReference>
<comment type="caution">
    <text evidence="9">The sequence shown here is derived from an EMBL/GenBank/DDBJ whole genome shotgun (WGS) entry which is preliminary data.</text>
</comment>
<keyword evidence="3" id="KW-0805">Transcription regulation</keyword>
<evidence type="ECO:0000256" key="5">
    <source>
        <dbReference type="ARBA" id="ARBA00023163"/>
    </source>
</evidence>
<dbReference type="AlphaFoldDB" id="A0AAV5R065"/>
<dbReference type="Proteomes" id="UP001378960">
    <property type="component" value="Unassembled WGS sequence"/>
</dbReference>
<dbReference type="InterPro" id="IPR036864">
    <property type="entry name" value="Zn2-C6_fun-type_DNA-bd_sf"/>
</dbReference>
<dbReference type="SUPFAM" id="SSF57701">
    <property type="entry name" value="Zn2/Cys6 DNA-binding domain"/>
    <property type="match status" value="1"/>
</dbReference>
<keyword evidence="6" id="KW-0539">Nucleus</keyword>
<evidence type="ECO:0000256" key="3">
    <source>
        <dbReference type="ARBA" id="ARBA00023015"/>
    </source>
</evidence>
<keyword evidence="2" id="KW-0862">Zinc</keyword>
<dbReference type="PROSITE" id="PS50048">
    <property type="entry name" value="ZN2_CY6_FUNGAL_2"/>
    <property type="match status" value="1"/>
</dbReference>
<dbReference type="SMART" id="SM00066">
    <property type="entry name" value="GAL4"/>
    <property type="match status" value="1"/>
</dbReference>
<evidence type="ECO:0000256" key="1">
    <source>
        <dbReference type="ARBA" id="ARBA00022723"/>
    </source>
</evidence>
<feature type="region of interest" description="Disordered" evidence="7">
    <location>
        <begin position="247"/>
        <end position="270"/>
    </location>
</feature>
<evidence type="ECO:0000313" key="9">
    <source>
        <dbReference type="EMBL" id="GMM44615.1"/>
    </source>
</evidence>
<accession>A0AAV5R065</accession>
<dbReference type="PANTHER" id="PTHR31668:SF26">
    <property type="entry name" value="GLUCOSE TRANSPORT TRANSCRIPTION REGULATOR RGT1-RELATED"/>
    <property type="match status" value="1"/>
</dbReference>
<dbReference type="EMBL" id="BTGB01000001">
    <property type="protein sequence ID" value="GMM44615.1"/>
    <property type="molecule type" value="Genomic_DNA"/>
</dbReference>
<evidence type="ECO:0000256" key="7">
    <source>
        <dbReference type="SAM" id="MobiDB-lite"/>
    </source>
</evidence>
<feature type="region of interest" description="Disordered" evidence="7">
    <location>
        <begin position="176"/>
        <end position="231"/>
    </location>
</feature>
<feature type="region of interest" description="Disordered" evidence="7">
    <location>
        <begin position="1"/>
        <end position="35"/>
    </location>
</feature>
<evidence type="ECO:0000313" key="10">
    <source>
        <dbReference type="Proteomes" id="UP001378960"/>
    </source>
</evidence>
<proteinExistence type="predicted"/>
<dbReference type="GO" id="GO:0000981">
    <property type="term" value="F:DNA-binding transcription factor activity, RNA polymerase II-specific"/>
    <property type="evidence" value="ECO:0007669"/>
    <property type="project" value="InterPro"/>
</dbReference>
<name>A0AAV5R065_PICKL</name>
<dbReference type="GO" id="GO:0003677">
    <property type="term" value="F:DNA binding"/>
    <property type="evidence" value="ECO:0007669"/>
    <property type="project" value="UniProtKB-KW"/>
</dbReference>
<dbReference type="Gene3D" id="4.10.240.10">
    <property type="entry name" value="Zn(2)-C6 fungal-type DNA-binding domain"/>
    <property type="match status" value="1"/>
</dbReference>
<organism evidence="9 10">
    <name type="scientific">Pichia kluyveri</name>
    <name type="common">Yeast</name>
    <dbReference type="NCBI Taxonomy" id="36015"/>
    <lineage>
        <taxon>Eukaryota</taxon>
        <taxon>Fungi</taxon>
        <taxon>Dikarya</taxon>
        <taxon>Ascomycota</taxon>
        <taxon>Saccharomycotina</taxon>
        <taxon>Pichiomycetes</taxon>
        <taxon>Pichiales</taxon>
        <taxon>Pichiaceae</taxon>
        <taxon>Pichia</taxon>
    </lineage>
</organism>
<feature type="compositionally biased region" description="Low complexity" evidence="7">
    <location>
        <begin position="204"/>
        <end position="230"/>
    </location>
</feature>
<keyword evidence="1" id="KW-0479">Metal-binding</keyword>
<evidence type="ECO:0000259" key="8">
    <source>
        <dbReference type="PROSITE" id="PS50048"/>
    </source>
</evidence>
<keyword evidence="5" id="KW-0804">Transcription</keyword>
<reference evidence="9 10" key="1">
    <citation type="journal article" date="2023" name="Elife">
        <title>Identification of key yeast species and microbe-microbe interactions impacting larval growth of Drosophila in the wild.</title>
        <authorList>
            <person name="Mure A."/>
            <person name="Sugiura Y."/>
            <person name="Maeda R."/>
            <person name="Honda K."/>
            <person name="Sakurai N."/>
            <person name="Takahashi Y."/>
            <person name="Watada M."/>
            <person name="Katoh T."/>
            <person name="Gotoh A."/>
            <person name="Gotoh Y."/>
            <person name="Taniguchi I."/>
            <person name="Nakamura K."/>
            <person name="Hayashi T."/>
            <person name="Katayama T."/>
            <person name="Uemura T."/>
            <person name="Hattori Y."/>
        </authorList>
    </citation>
    <scope>NUCLEOTIDE SEQUENCE [LARGE SCALE GENOMIC DNA]</scope>
    <source>
        <strain evidence="9 10">PK-24</strain>
    </source>
</reference>
<keyword evidence="4" id="KW-0238">DNA-binding</keyword>
<feature type="compositionally biased region" description="Low complexity" evidence="7">
    <location>
        <begin position="176"/>
        <end position="192"/>
    </location>
</feature>
<dbReference type="PANTHER" id="PTHR31668">
    <property type="entry name" value="GLUCOSE TRANSPORT TRANSCRIPTION REGULATOR RGT1-RELATED-RELATED"/>
    <property type="match status" value="1"/>
</dbReference>
<gene>
    <name evidence="9" type="ORF">DAPK24_011900</name>
</gene>
<evidence type="ECO:0000256" key="4">
    <source>
        <dbReference type="ARBA" id="ARBA00023125"/>
    </source>
</evidence>
<dbReference type="InterPro" id="IPR001138">
    <property type="entry name" value="Zn2Cys6_DnaBD"/>
</dbReference>
<evidence type="ECO:0000256" key="2">
    <source>
        <dbReference type="ARBA" id="ARBA00022833"/>
    </source>
</evidence>
<protein>
    <submittedName>
        <fullName evidence="9">Rgt1 protein</fullName>
    </submittedName>
</protein>
<feature type="domain" description="Zn(2)-C6 fungal-type" evidence="8">
    <location>
        <begin position="86"/>
        <end position="124"/>
    </location>
</feature>